<feature type="transmembrane region" description="Helical" evidence="2">
    <location>
        <begin position="244"/>
        <end position="271"/>
    </location>
</feature>
<feature type="transmembrane region" description="Helical" evidence="2">
    <location>
        <begin position="213"/>
        <end position="237"/>
    </location>
</feature>
<proteinExistence type="predicted"/>
<feature type="transmembrane region" description="Helical" evidence="2">
    <location>
        <begin position="84"/>
        <end position="106"/>
    </location>
</feature>
<accession>A0A919UYX7</accession>
<dbReference type="RefSeq" id="WP_203984005.1">
    <property type="nucleotide sequence ID" value="NZ_BOOU01000032.1"/>
</dbReference>
<reference evidence="3" key="1">
    <citation type="submission" date="2021-01" db="EMBL/GenBank/DDBJ databases">
        <title>Whole genome shotgun sequence of Sphaerisporangium rufum NBRC 109079.</title>
        <authorList>
            <person name="Komaki H."/>
            <person name="Tamura T."/>
        </authorList>
    </citation>
    <scope>NUCLEOTIDE SEQUENCE</scope>
    <source>
        <strain evidence="3">NBRC 109079</strain>
    </source>
</reference>
<feature type="transmembrane region" description="Helical" evidence="2">
    <location>
        <begin position="291"/>
        <end position="316"/>
    </location>
</feature>
<evidence type="ECO:0000256" key="2">
    <source>
        <dbReference type="SAM" id="Phobius"/>
    </source>
</evidence>
<dbReference type="Proteomes" id="UP000655287">
    <property type="component" value="Unassembled WGS sequence"/>
</dbReference>
<keyword evidence="2" id="KW-0812">Transmembrane</keyword>
<evidence type="ECO:0000256" key="1">
    <source>
        <dbReference type="SAM" id="MobiDB-lite"/>
    </source>
</evidence>
<feature type="transmembrane region" description="Helical" evidence="2">
    <location>
        <begin position="126"/>
        <end position="146"/>
    </location>
</feature>
<evidence type="ECO:0000313" key="4">
    <source>
        <dbReference type="Proteomes" id="UP000655287"/>
    </source>
</evidence>
<gene>
    <name evidence="3" type="ORF">Sru01_22010</name>
</gene>
<dbReference type="Pfam" id="PF12730">
    <property type="entry name" value="ABC2_membrane_4"/>
    <property type="match status" value="1"/>
</dbReference>
<comment type="caution">
    <text evidence="3">The sequence shown here is derived from an EMBL/GenBank/DDBJ whole genome shotgun (WGS) entry which is preliminary data.</text>
</comment>
<keyword evidence="2" id="KW-0472">Membrane</keyword>
<dbReference type="EMBL" id="BOOU01000032">
    <property type="protein sequence ID" value="GII77219.1"/>
    <property type="molecule type" value="Genomic_DNA"/>
</dbReference>
<organism evidence="3 4">
    <name type="scientific">Sphaerisporangium rufum</name>
    <dbReference type="NCBI Taxonomy" id="1381558"/>
    <lineage>
        <taxon>Bacteria</taxon>
        <taxon>Bacillati</taxon>
        <taxon>Actinomycetota</taxon>
        <taxon>Actinomycetes</taxon>
        <taxon>Streptosporangiales</taxon>
        <taxon>Streptosporangiaceae</taxon>
        <taxon>Sphaerisporangium</taxon>
    </lineage>
</organism>
<protein>
    <submittedName>
        <fullName evidence="3">ABC transporter permease</fullName>
    </submittedName>
</protein>
<feature type="compositionally biased region" description="Low complexity" evidence="1">
    <location>
        <begin position="1"/>
        <end position="39"/>
    </location>
</feature>
<dbReference type="AlphaFoldDB" id="A0A919UYX7"/>
<feature type="region of interest" description="Disordered" evidence="1">
    <location>
        <begin position="1"/>
        <end position="43"/>
    </location>
</feature>
<sequence>MTGTSDTTTGGAGGRPAASTRRPAGTADHGTAGHGTAAGPESGLPAALTMRVTDGGTAGGHLQPSFADVLGAEWWKLRTLRSTWFALLALLVAGGVFAALFAGAGVRGYLEAAPADRAAFDPFGAVFRANIFVQLFAGYFGLRAATVEFATRTMIGSLAAVPRRGRLLAAKAAVTAALALLAGWATAAVAYLAGAAVLASRDVPGYALDQPGVLRALAGMGLITAMMSLLGLALGVLARTTAGALTAVTVIGILVPSLAPVLPSWLASFVVKYWPTTAGGRLLAVTDDPALLAPVPGLLVFCGYVVVALAIAFAVFRRRDVS</sequence>
<name>A0A919UYX7_9ACTN</name>
<keyword evidence="4" id="KW-1185">Reference proteome</keyword>
<feature type="transmembrane region" description="Helical" evidence="2">
    <location>
        <begin position="167"/>
        <end position="193"/>
    </location>
</feature>
<evidence type="ECO:0000313" key="3">
    <source>
        <dbReference type="EMBL" id="GII77219.1"/>
    </source>
</evidence>
<keyword evidence="2" id="KW-1133">Transmembrane helix</keyword>